<dbReference type="SUPFAM" id="SSF56112">
    <property type="entry name" value="Protein kinase-like (PK-like)"/>
    <property type="match status" value="1"/>
</dbReference>
<accession>A0A4U0TNJ7</accession>
<dbReference type="PANTHER" id="PTHR36091:SF2">
    <property type="entry name" value="AMINOGLYCOSIDE PHOSPHOTRANSFERASE DOMAIN-CONTAINING PROTEIN"/>
    <property type="match status" value="1"/>
</dbReference>
<protein>
    <recommendedName>
        <fullName evidence="1">Protein kinase domain-containing protein</fullName>
    </recommendedName>
</protein>
<evidence type="ECO:0000313" key="3">
    <source>
        <dbReference type="Proteomes" id="UP000308549"/>
    </source>
</evidence>
<feature type="domain" description="Protein kinase" evidence="1">
    <location>
        <begin position="19"/>
        <end position="452"/>
    </location>
</feature>
<organism evidence="2 3">
    <name type="scientific">Salinomyces thailandicus</name>
    <dbReference type="NCBI Taxonomy" id="706561"/>
    <lineage>
        <taxon>Eukaryota</taxon>
        <taxon>Fungi</taxon>
        <taxon>Dikarya</taxon>
        <taxon>Ascomycota</taxon>
        <taxon>Pezizomycotina</taxon>
        <taxon>Dothideomycetes</taxon>
        <taxon>Dothideomycetidae</taxon>
        <taxon>Mycosphaerellales</taxon>
        <taxon>Teratosphaeriaceae</taxon>
        <taxon>Salinomyces</taxon>
    </lineage>
</organism>
<dbReference type="PANTHER" id="PTHR36091">
    <property type="entry name" value="ALTERED INHERITANCE OF MITOCHONDRIA PROTEIN 9, MITOCHONDRIAL"/>
    <property type="match status" value="1"/>
</dbReference>
<sequence length="497" mass="56993">MPALLKAAATSVNRQQDSLRSIRKLAEGGHNRIFELTMKDGFQMIARLPYPLTKPRALAIASEVATMDYLRGHGIPTPLVYSYSASANNPVGAEYILMEKIPGRCLGDVWFDVSDKQRVRILGDIVDQEANLFKISFPAYGSIYYDADLPEHMSRTMMERQFCIGPDVSLRHWFEARSELDIRRGSASTPLDVLEDGAKREMAWLQGHGRQRFTFERVYREMFDYKKVEPSEHLRNLESFLRVAAHLVPEDEWLHKPTLRHPDLNPNNLLVDKDCKIISIIDWQHSNVLPLFLNAGIPASIQNYGDPVSEELSMPELPSNLDELDDNERQQDMELYRRRHTHFYYVGATATKLDAHYKAMAQDKALFRKKIYQNASAPWEGNSIPLKADMILLARNWPLLARSKENMPTQCPISFDEQEAEDTITKILEQENIDRQMGILRDAIGIGSDGWVPHDRYDDAVAQATAVKEDALRDADDEAERGMILRHWPFEDHDEDE</sequence>
<reference evidence="2 3" key="1">
    <citation type="submission" date="2017-03" db="EMBL/GenBank/DDBJ databases">
        <title>Genomes of endolithic fungi from Antarctica.</title>
        <authorList>
            <person name="Coleine C."/>
            <person name="Masonjones S."/>
            <person name="Stajich J.E."/>
        </authorList>
    </citation>
    <scope>NUCLEOTIDE SEQUENCE [LARGE SCALE GENOMIC DNA]</scope>
    <source>
        <strain evidence="2 3">CCFEE 6315</strain>
    </source>
</reference>
<dbReference type="Gene3D" id="3.90.1200.10">
    <property type="match status" value="1"/>
</dbReference>
<evidence type="ECO:0000313" key="2">
    <source>
        <dbReference type="EMBL" id="TKA23560.1"/>
    </source>
</evidence>
<dbReference type="Proteomes" id="UP000308549">
    <property type="component" value="Unassembled WGS sequence"/>
</dbReference>
<evidence type="ECO:0000259" key="1">
    <source>
        <dbReference type="PROSITE" id="PS50011"/>
    </source>
</evidence>
<comment type="caution">
    <text evidence="2">The sequence shown here is derived from an EMBL/GenBank/DDBJ whole genome shotgun (WGS) entry which is preliminary data.</text>
</comment>
<dbReference type="GO" id="GO:0005739">
    <property type="term" value="C:mitochondrion"/>
    <property type="evidence" value="ECO:0007669"/>
    <property type="project" value="TreeGrafter"/>
</dbReference>
<dbReference type="PROSITE" id="PS50011">
    <property type="entry name" value="PROTEIN_KINASE_DOM"/>
    <property type="match status" value="1"/>
</dbReference>
<dbReference type="OrthoDB" id="10003767at2759"/>
<dbReference type="AlphaFoldDB" id="A0A4U0TNJ7"/>
<dbReference type="InterPro" id="IPR011009">
    <property type="entry name" value="Kinase-like_dom_sf"/>
</dbReference>
<dbReference type="EMBL" id="NAJL01000054">
    <property type="protein sequence ID" value="TKA23560.1"/>
    <property type="molecule type" value="Genomic_DNA"/>
</dbReference>
<dbReference type="InterPro" id="IPR002575">
    <property type="entry name" value="Aminoglycoside_PTrfase"/>
</dbReference>
<dbReference type="Gene3D" id="3.30.200.20">
    <property type="entry name" value="Phosphorylase Kinase, domain 1"/>
    <property type="match status" value="1"/>
</dbReference>
<dbReference type="Pfam" id="PF01636">
    <property type="entry name" value="APH"/>
    <property type="match status" value="1"/>
</dbReference>
<dbReference type="InterPro" id="IPR051035">
    <property type="entry name" value="Mito_inheritance_9"/>
</dbReference>
<dbReference type="GO" id="GO:0004672">
    <property type="term" value="F:protein kinase activity"/>
    <property type="evidence" value="ECO:0007669"/>
    <property type="project" value="InterPro"/>
</dbReference>
<gene>
    <name evidence="2" type="ORF">B0A50_07139</name>
</gene>
<keyword evidence="3" id="KW-1185">Reference proteome</keyword>
<dbReference type="GO" id="GO:0005524">
    <property type="term" value="F:ATP binding"/>
    <property type="evidence" value="ECO:0007669"/>
    <property type="project" value="InterPro"/>
</dbReference>
<dbReference type="InterPro" id="IPR000719">
    <property type="entry name" value="Prot_kinase_dom"/>
</dbReference>
<name>A0A4U0TNJ7_9PEZI</name>
<proteinExistence type="predicted"/>